<evidence type="ECO:0000256" key="3">
    <source>
        <dbReference type="ARBA" id="ARBA00023295"/>
    </source>
</evidence>
<feature type="chain" id="PRO_5016444204" evidence="5">
    <location>
        <begin position="20"/>
        <end position="516"/>
    </location>
</feature>
<keyword evidence="2 4" id="KW-0378">Hydrolase</keyword>
<dbReference type="InterPro" id="IPR051801">
    <property type="entry name" value="GH28_Enzymes"/>
</dbReference>
<dbReference type="Proteomes" id="UP000253104">
    <property type="component" value="Chromosome mHSR5_C"/>
</dbReference>
<evidence type="ECO:0000256" key="2">
    <source>
        <dbReference type="ARBA" id="ARBA00022801"/>
    </source>
</evidence>
<evidence type="ECO:0000256" key="1">
    <source>
        <dbReference type="ARBA" id="ARBA00008834"/>
    </source>
</evidence>
<reference evidence="6 7" key="1">
    <citation type="journal article" date="2018" name="ISME J.">
        <title>Involvement of Burkholderiaceae and sulfurous volatiles in disease-suppressive soils.</title>
        <authorList>
            <person name="Carrion V.J."/>
            <person name="Cordovez V."/>
            <person name="Tyc O."/>
            <person name="Etalo D.W."/>
            <person name="de Bruijn I."/>
            <person name="de Jager V.C."/>
            <person name="Medema M.H."/>
            <person name="Eberl L."/>
            <person name="Raaijmakers J.M."/>
        </authorList>
    </citation>
    <scope>NUCLEOTIDE SEQUENCE [LARGE SCALE GENOMIC DNA]</scope>
    <source>
        <strain evidence="7">mHSR5</strain>
    </source>
</reference>
<dbReference type="OrthoDB" id="9795222at2"/>
<evidence type="ECO:0000313" key="7">
    <source>
        <dbReference type="Proteomes" id="UP000253104"/>
    </source>
</evidence>
<accession>A0A2Z5N7G1</accession>
<feature type="signal peptide" evidence="5">
    <location>
        <begin position="1"/>
        <end position="19"/>
    </location>
</feature>
<evidence type="ECO:0000313" key="6">
    <source>
        <dbReference type="EMBL" id="AXF25513.1"/>
    </source>
</evidence>
<dbReference type="InterPro" id="IPR012334">
    <property type="entry name" value="Pectin_lyas_fold"/>
</dbReference>
<organism evidence="6 7">
    <name type="scientific">Burkholderia pyrrocinia</name>
    <name type="common">Pseudomonas pyrrocinia</name>
    <dbReference type="NCBI Taxonomy" id="60550"/>
    <lineage>
        <taxon>Bacteria</taxon>
        <taxon>Pseudomonadati</taxon>
        <taxon>Pseudomonadota</taxon>
        <taxon>Betaproteobacteria</taxon>
        <taxon>Burkholderiales</taxon>
        <taxon>Burkholderiaceae</taxon>
        <taxon>Burkholderia</taxon>
        <taxon>Burkholderia cepacia complex</taxon>
    </lineage>
</organism>
<dbReference type="RefSeq" id="WP_114181879.1">
    <property type="nucleotide sequence ID" value="NZ_CP024904.1"/>
</dbReference>
<sequence>MASLAALAGAGGMVVPATAATTVGTQWGTVSEPALPTRVCGTVAAQLTPAGGSVDALDSTASNAEHDTTRIQNAIAQCAAGSAVHLTAGASGQTAFISGPLTLKSGVTLWLDKGVTLFASRNPALYDNGVGTCGTATSSSKKSCNPFISASGTVNAALVGDGVIDGRGGSLLTSGPNAGLRTWWDVAYQNKTQGLNQQNPRLLEVKGGSNFTLYRITLQNSPNFHVVTNGVTGVTAWGIKIVTPSAVYTKSGYACPTGTQPNETTPATCFTPDTVKNTDGFDPGQSSQVLLAFSYISTGDDHVAVKSSASPGVKQLTIAHNHFYYGHGMSIGSETNAGVSDVDVRDLTMDGFDSPNGNGLRIKSDSSRGGLVNNVRFAQVCMRNVARPLVFDPFYSTSTGTLYPDFKNITVQDFHFVGSTKFGGGKVRFSGYEANGQHFPLGITLNNVVFDGTQPTFEQDVATHYTLGPGAVSFSGSIVTSSANDVTVTGTPGTSAPYDCSAAFTTLKSVAPTSPI</sequence>
<comment type="similarity">
    <text evidence="1 4">Belongs to the glycosyl hydrolase 28 family.</text>
</comment>
<dbReference type="PANTHER" id="PTHR31339:SF9">
    <property type="entry name" value="PLASMIN AND FIBRONECTIN-BINDING PROTEIN A"/>
    <property type="match status" value="1"/>
</dbReference>
<dbReference type="Pfam" id="PF00295">
    <property type="entry name" value="Glyco_hydro_28"/>
    <property type="match status" value="1"/>
</dbReference>
<evidence type="ECO:0000256" key="5">
    <source>
        <dbReference type="SAM" id="SignalP"/>
    </source>
</evidence>
<proteinExistence type="inferred from homology"/>
<protein>
    <submittedName>
        <fullName evidence="6">Polygalacturonase</fullName>
    </submittedName>
</protein>
<name>A0A2Z5N7G1_BURPY</name>
<dbReference type="PROSITE" id="PS00502">
    <property type="entry name" value="POLYGALACTURONASE"/>
    <property type="match status" value="1"/>
</dbReference>
<keyword evidence="3 4" id="KW-0326">Glycosidase</keyword>
<dbReference type="SUPFAM" id="SSF51126">
    <property type="entry name" value="Pectin lyase-like"/>
    <property type="match status" value="1"/>
</dbReference>
<dbReference type="GO" id="GO:0004650">
    <property type="term" value="F:polygalacturonase activity"/>
    <property type="evidence" value="ECO:0007669"/>
    <property type="project" value="InterPro"/>
</dbReference>
<gene>
    <name evidence="6" type="ORF">CUJ89_34180</name>
</gene>
<dbReference type="PANTHER" id="PTHR31339">
    <property type="entry name" value="PECTIN LYASE-RELATED"/>
    <property type="match status" value="1"/>
</dbReference>
<dbReference type="InterPro" id="IPR000743">
    <property type="entry name" value="Glyco_hydro_28"/>
</dbReference>
<dbReference type="AlphaFoldDB" id="A0A2Z5N7G1"/>
<evidence type="ECO:0000256" key="4">
    <source>
        <dbReference type="RuleBase" id="RU361169"/>
    </source>
</evidence>
<dbReference type="GO" id="GO:0005975">
    <property type="term" value="P:carbohydrate metabolic process"/>
    <property type="evidence" value="ECO:0007669"/>
    <property type="project" value="InterPro"/>
</dbReference>
<dbReference type="Gene3D" id="2.160.20.10">
    <property type="entry name" value="Single-stranded right-handed beta-helix, Pectin lyase-like"/>
    <property type="match status" value="1"/>
</dbReference>
<keyword evidence="5" id="KW-0732">Signal</keyword>
<dbReference type="InterPro" id="IPR011050">
    <property type="entry name" value="Pectin_lyase_fold/virulence"/>
</dbReference>
<dbReference type="EMBL" id="CP024904">
    <property type="protein sequence ID" value="AXF25513.1"/>
    <property type="molecule type" value="Genomic_DNA"/>
</dbReference>